<evidence type="ECO:0000313" key="2">
    <source>
        <dbReference type="EMBL" id="MFC1428570.1"/>
    </source>
</evidence>
<accession>A0ABV6WRB0</accession>
<dbReference type="EMBL" id="JBHFAA010000025">
    <property type="protein sequence ID" value="MFC1428570.1"/>
    <property type="molecule type" value="Genomic_DNA"/>
</dbReference>
<feature type="compositionally biased region" description="Basic residues" evidence="1">
    <location>
        <begin position="10"/>
        <end position="20"/>
    </location>
</feature>
<protein>
    <submittedName>
        <fullName evidence="2">Uncharacterized protein</fullName>
    </submittedName>
</protein>
<feature type="region of interest" description="Disordered" evidence="1">
    <location>
        <begin position="1"/>
        <end position="47"/>
    </location>
</feature>
<proteinExistence type="predicted"/>
<dbReference type="Proteomes" id="UP001592529">
    <property type="component" value="Unassembled WGS sequence"/>
</dbReference>
<keyword evidence="3" id="KW-1185">Reference proteome</keyword>
<evidence type="ECO:0000256" key="1">
    <source>
        <dbReference type="SAM" id="MobiDB-lite"/>
    </source>
</evidence>
<reference evidence="2 3" key="1">
    <citation type="submission" date="2024-09" db="EMBL/GenBank/DDBJ databases">
        <authorList>
            <person name="Lee S.D."/>
        </authorList>
    </citation>
    <scope>NUCLEOTIDE SEQUENCE [LARGE SCALE GENOMIC DNA]</scope>
    <source>
        <strain evidence="2 3">N1-12</strain>
    </source>
</reference>
<comment type="caution">
    <text evidence="2">The sequence shown here is derived from an EMBL/GenBank/DDBJ whole genome shotgun (WGS) entry which is preliminary data.</text>
</comment>
<gene>
    <name evidence="2" type="ORF">ACEZCY_35950</name>
</gene>
<dbReference type="RefSeq" id="WP_380528018.1">
    <property type="nucleotide sequence ID" value="NZ_JBHFAA010000025.1"/>
</dbReference>
<evidence type="ECO:0000313" key="3">
    <source>
        <dbReference type="Proteomes" id="UP001592529"/>
    </source>
</evidence>
<sequence length="89" mass="10087">MSTSTPPPAWRRKREVKRRTVAQQRRADHAAKIRAKGAESGPKGSAQAEWDLLRATIGRLPDAVRDGEWMQITQALRTLSTRLEERHST</sequence>
<organism evidence="2 3">
    <name type="scientific">Streptacidiphilus alkalitolerans</name>
    <dbReference type="NCBI Taxonomy" id="3342712"/>
    <lineage>
        <taxon>Bacteria</taxon>
        <taxon>Bacillati</taxon>
        <taxon>Actinomycetota</taxon>
        <taxon>Actinomycetes</taxon>
        <taxon>Kitasatosporales</taxon>
        <taxon>Streptomycetaceae</taxon>
        <taxon>Streptacidiphilus</taxon>
    </lineage>
</organism>
<name>A0ABV6WRB0_9ACTN</name>